<organism evidence="1 2">
    <name type="scientific">Thalassiosira oceanica</name>
    <name type="common">Marine diatom</name>
    <dbReference type="NCBI Taxonomy" id="159749"/>
    <lineage>
        <taxon>Eukaryota</taxon>
        <taxon>Sar</taxon>
        <taxon>Stramenopiles</taxon>
        <taxon>Ochrophyta</taxon>
        <taxon>Bacillariophyta</taxon>
        <taxon>Coscinodiscophyceae</taxon>
        <taxon>Thalassiosirophycidae</taxon>
        <taxon>Thalassiosirales</taxon>
        <taxon>Thalassiosiraceae</taxon>
        <taxon>Thalassiosira</taxon>
    </lineage>
</organism>
<sequence>MRRTKIADDPMILPPRRKQTRKQIDKGSRVHRMNGIYANKWLERKWRKVRPREVRSDTMFTGNKTMFDTITMSLRGL</sequence>
<gene>
    <name evidence="1" type="ORF">THAOC_15012</name>
</gene>
<reference evidence="1 2" key="1">
    <citation type="journal article" date="2012" name="Genome Biol.">
        <title>Genome and low-iron response of an oceanic diatom adapted to chronic iron limitation.</title>
        <authorList>
            <person name="Lommer M."/>
            <person name="Specht M."/>
            <person name="Roy A.S."/>
            <person name="Kraemer L."/>
            <person name="Andreson R."/>
            <person name="Gutowska M.A."/>
            <person name="Wolf J."/>
            <person name="Bergner S.V."/>
            <person name="Schilhabel M.B."/>
            <person name="Klostermeier U.C."/>
            <person name="Beiko R.G."/>
            <person name="Rosenstiel P."/>
            <person name="Hippler M."/>
            <person name="Laroche J."/>
        </authorList>
    </citation>
    <scope>NUCLEOTIDE SEQUENCE [LARGE SCALE GENOMIC DNA]</scope>
    <source>
        <strain evidence="1 2">CCMP1005</strain>
    </source>
</reference>
<dbReference type="EMBL" id="AGNL01017456">
    <property type="protein sequence ID" value="EJK64268.1"/>
    <property type="molecule type" value="Genomic_DNA"/>
</dbReference>
<accession>K0SDW2</accession>
<comment type="caution">
    <text evidence="1">The sequence shown here is derived from an EMBL/GenBank/DDBJ whole genome shotgun (WGS) entry which is preliminary data.</text>
</comment>
<evidence type="ECO:0000313" key="1">
    <source>
        <dbReference type="EMBL" id="EJK64268.1"/>
    </source>
</evidence>
<name>K0SDW2_THAOC</name>
<dbReference type="Proteomes" id="UP000266841">
    <property type="component" value="Unassembled WGS sequence"/>
</dbReference>
<proteinExistence type="predicted"/>
<keyword evidence="2" id="KW-1185">Reference proteome</keyword>
<dbReference type="AlphaFoldDB" id="K0SDW2"/>
<protein>
    <submittedName>
        <fullName evidence="1">Uncharacterized protein</fullName>
    </submittedName>
</protein>
<evidence type="ECO:0000313" key="2">
    <source>
        <dbReference type="Proteomes" id="UP000266841"/>
    </source>
</evidence>